<name>A0ACC0X6D9_9ROSI</name>
<dbReference type="Proteomes" id="UP001163603">
    <property type="component" value="Chromosome 14"/>
</dbReference>
<protein>
    <submittedName>
        <fullName evidence="1">Uncharacterized protein</fullName>
    </submittedName>
</protein>
<organism evidence="1 2">
    <name type="scientific">Pistacia integerrima</name>
    <dbReference type="NCBI Taxonomy" id="434235"/>
    <lineage>
        <taxon>Eukaryota</taxon>
        <taxon>Viridiplantae</taxon>
        <taxon>Streptophyta</taxon>
        <taxon>Embryophyta</taxon>
        <taxon>Tracheophyta</taxon>
        <taxon>Spermatophyta</taxon>
        <taxon>Magnoliopsida</taxon>
        <taxon>eudicotyledons</taxon>
        <taxon>Gunneridae</taxon>
        <taxon>Pentapetalae</taxon>
        <taxon>rosids</taxon>
        <taxon>malvids</taxon>
        <taxon>Sapindales</taxon>
        <taxon>Anacardiaceae</taxon>
        <taxon>Pistacia</taxon>
    </lineage>
</organism>
<sequence>MNSQKLSALLSSLTSQLFLLILLLFPDSNSSEKYNLFPLISHFLASQQVATSVSFLSISRKRKRTLFSEQDSEPAHEDRFSKLEDGILQLSLTQSPDSFKNSFKMKYSTFRWLSGLLEPLLDCRDPVGSPLNLSPDVRLGIGLFRLVTGSDYAELANRFGVAESVTRFCVRQLCRVLCTNFRFWVAFPSGEEVNSISESFEELTGLPNCCGVIDCTRFKIVKNNGSKPCKDDKLIEESVAVQLVVDSSSRILSIVAGIRGDKGDSRVLKSSTLYKDIEEKKLLNSSPVFVNGVAVDQYLIGDGGYPLLPWLMVPFVDTKPGSIEENFNLAHAMMRIPALKTIASLKNWGVLSRPIQEEFKTAVAFIGACSILHNVLLMRDDDSGLCEELRDYSLHDQSSQYYSDNSLEENLIEKSASVIRTALATKARSCPDSSFGRDSCSSVQ</sequence>
<reference evidence="2" key="1">
    <citation type="journal article" date="2023" name="G3 (Bethesda)">
        <title>Genome assembly and association tests identify interacting loci associated with vigor, precocity, and sex in interspecific pistachio rootstocks.</title>
        <authorList>
            <person name="Palmer W."/>
            <person name="Jacygrad E."/>
            <person name="Sagayaradj S."/>
            <person name="Cavanaugh K."/>
            <person name="Han R."/>
            <person name="Bertier L."/>
            <person name="Beede B."/>
            <person name="Kafkas S."/>
            <person name="Golino D."/>
            <person name="Preece J."/>
            <person name="Michelmore R."/>
        </authorList>
    </citation>
    <scope>NUCLEOTIDE SEQUENCE [LARGE SCALE GENOMIC DNA]</scope>
</reference>
<dbReference type="EMBL" id="CM047749">
    <property type="protein sequence ID" value="KAJ0010401.1"/>
    <property type="molecule type" value="Genomic_DNA"/>
</dbReference>
<comment type="caution">
    <text evidence="1">The sequence shown here is derived from an EMBL/GenBank/DDBJ whole genome shotgun (WGS) entry which is preliminary data.</text>
</comment>
<keyword evidence="2" id="KW-1185">Reference proteome</keyword>
<evidence type="ECO:0000313" key="1">
    <source>
        <dbReference type="EMBL" id="KAJ0010401.1"/>
    </source>
</evidence>
<evidence type="ECO:0000313" key="2">
    <source>
        <dbReference type="Proteomes" id="UP001163603"/>
    </source>
</evidence>
<gene>
    <name evidence="1" type="ORF">Pint_33913</name>
</gene>
<proteinExistence type="predicted"/>
<accession>A0ACC0X6D9</accession>